<name>A0ACD6ANM2_AVESA</name>
<evidence type="ECO:0000313" key="2">
    <source>
        <dbReference type="Proteomes" id="UP001732700"/>
    </source>
</evidence>
<accession>A0ACD6ANM2</accession>
<evidence type="ECO:0000313" key="1">
    <source>
        <dbReference type="EnsemblPlants" id="AVESA.00010b.r2.7DG1395920.1.CDS.1"/>
    </source>
</evidence>
<protein>
    <submittedName>
        <fullName evidence="1">Uncharacterized protein</fullName>
    </submittedName>
</protein>
<dbReference type="Proteomes" id="UP001732700">
    <property type="component" value="Chromosome 7D"/>
</dbReference>
<reference evidence="1" key="2">
    <citation type="submission" date="2025-09" db="UniProtKB">
        <authorList>
            <consortium name="EnsemblPlants"/>
        </authorList>
    </citation>
    <scope>IDENTIFICATION</scope>
</reference>
<sequence>MDPPKTQQPTASPSPKKRPSTLLDAYEVECIRRELESLLLKQNGGDGSAAPSGSSVDAAEEMFGLGRRRSSRHSSIKNANPAPTPPAPPKRLSGGGTRLHLGKHAVKICSGAMAVVSVPAAGANGRRPPRAGYREVEKV</sequence>
<proteinExistence type="predicted"/>
<reference evidence="1" key="1">
    <citation type="submission" date="2021-05" db="EMBL/GenBank/DDBJ databases">
        <authorList>
            <person name="Scholz U."/>
            <person name="Mascher M."/>
            <person name="Fiebig A."/>
        </authorList>
    </citation>
    <scope>NUCLEOTIDE SEQUENCE [LARGE SCALE GENOMIC DNA]</scope>
</reference>
<keyword evidence="2" id="KW-1185">Reference proteome</keyword>
<dbReference type="EnsemblPlants" id="AVESA.00010b.r2.7DG1395920.1">
    <property type="protein sequence ID" value="AVESA.00010b.r2.7DG1395920.1.CDS.1"/>
    <property type="gene ID" value="AVESA.00010b.r2.7DG1395920"/>
</dbReference>
<organism evidence="1 2">
    <name type="scientific">Avena sativa</name>
    <name type="common">Oat</name>
    <dbReference type="NCBI Taxonomy" id="4498"/>
    <lineage>
        <taxon>Eukaryota</taxon>
        <taxon>Viridiplantae</taxon>
        <taxon>Streptophyta</taxon>
        <taxon>Embryophyta</taxon>
        <taxon>Tracheophyta</taxon>
        <taxon>Spermatophyta</taxon>
        <taxon>Magnoliopsida</taxon>
        <taxon>Liliopsida</taxon>
        <taxon>Poales</taxon>
        <taxon>Poaceae</taxon>
        <taxon>BOP clade</taxon>
        <taxon>Pooideae</taxon>
        <taxon>Poodae</taxon>
        <taxon>Poeae</taxon>
        <taxon>Poeae Chloroplast Group 1 (Aveneae type)</taxon>
        <taxon>Aveninae</taxon>
        <taxon>Avena</taxon>
    </lineage>
</organism>